<evidence type="ECO:0000313" key="3">
    <source>
        <dbReference type="Proteomes" id="UP000015347"/>
    </source>
</evidence>
<organism evidence="2 3">
    <name type="scientific">Salipiger mucosus DSM 16094</name>
    <dbReference type="NCBI Taxonomy" id="1123237"/>
    <lineage>
        <taxon>Bacteria</taxon>
        <taxon>Pseudomonadati</taxon>
        <taxon>Pseudomonadota</taxon>
        <taxon>Alphaproteobacteria</taxon>
        <taxon>Rhodobacterales</taxon>
        <taxon>Roseobacteraceae</taxon>
        <taxon>Salipiger</taxon>
    </lineage>
</organism>
<dbReference type="EMBL" id="APVH01000081">
    <property type="protein sequence ID" value="EPX75429.1"/>
    <property type="molecule type" value="Genomic_DNA"/>
</dbReference>
<feature type="signal peptide" evidence="1">
    <location>
        <begin position="1"/>
        <end position="22"/>
    </location>
</feature>
<dbReference type="RefSeq" id="WP_020043270.1">
    <property type="nucleotide sequence ID" value="NZ_KE557299.1"/>
</dbReference>
<dbReference type="AlphaFoldDB" id="S9RN69"/>
<proteinExistence type="predicted"/>
<dbReference type="Proteomes" id="UP000015347">
    <property type="component" value="Unassembled WGS sequence"/>
</dbReference>
<evidence type="ECO:0008006" key="4">
    <source>
        <dbReference type="Google" id="ProtNLM"/>
    </source>
</evidence>
<keyword evidence="3" id="KW-1185">Reference proteome</keyword>
<sequence>MTSRILTTTAAIAMMAAGAVSAETENEASVTDQASAAAEEIGDTVYAIGETATDTAQAGVEAVGGTAEEAYDGAANISAELDAALTGDAVVRSSDGEVLGTVYETDMDADRVIVDLDGEMEGADDRAIENAAVQVSSLSAGEDGVVLDMTEEEFAAALQTATRVDMSSDG</sequence>
<dbReference type="eggNOG" id="ENOG5033W3S">
    <property type="taxonomic scope" value="Bacteria"/>
</dbReference>
<dbReference type="OrthoDB" id="7743713at2"/>
<name>S9RN69_9RHOB</name>
<comment type="caution">
    <text evidence="2">The sequence shown here is derived from an EMBL/GenBank/DDBJ whole genome shotgun (WGS) entry which is preliminary data.</text>
</comment>
<evidence type="ECO:0000256" key="1">
    <source>
        <dbReference type="SAM" id="SignalP"/>
    </source>
</evidence>
<evidence type="ECO:0000313" key="2">
    <source>
        <dbReference type="EMBL" id="EPX75429.1"/>
    </source>
</evidence>
<feature type="chain" id="PRO_5004555824" description="PRC-barrel domain-containing protein" evidence="1">
    <location>
        <begin position="23"/>
        <end position="170"/>
    </location>
</feature>
<gene>
    <name evidence="2" type="ORF">Salmuc_00156</name>
</gene>
<protein>
    <recommendedName>
        <fullName evidence="4">PRC-barrel domain-containing protein</fullName>
    </recommendedName>
</protein>
<dbReference type="STRING" id="1123237.Salmuc_00156"/>
<dbReference type="HOGENOM" id="CLU_1569587_0_0_5"/>
<accession>S9RN69</accession>
<reference evidence="3" key="1">
    <citation type="journal article" date="2014" name="Stand. Genomic Sci.">
        <title>Genome sequence of the exopolysaccharide-producing Salipiger mucosus type strain (DSM 16094(T)), a moderately halophilic member of the Roseobacter clade.</title>
        <authorList>
            <person name="Riedel T."/>
            <person name="Spring S."/>
            <person name="Fiebig A."/>
            <person name="Petersen J."/>
            <person name="Kyrpides N.C."/>
            <person name="Goker M."/>
            <person name="Klenk H.P."/>
        </authorList>
    </citation>
    <scope>NUCLEOTIDE SEQUENCE [LARGE SCALE GENOMIC DNA]</scope>
    <source>
        <strain evidence="3">DSM 16094</strain>
    </source>
</reference>
<keyword evidence="1" id="KW-0732">Signal</keyword>